<dbReference type="SUPFAM" id="SSF49464">
    <property type="entry name" value="Carboxypeptidase regulatory domain-like"/>
    <property type="match status" value="1"/>
</dbReference>
<feature type="domain" description="TonB-dependent receptor plug" evidence="8">
    <location>
        <begin position="135"/>
        <end position="236"/>
    </location>
</feature>
<gene>
    <name evidence="10" type="ORF">PYK22_00316</name>
</gene>
<feature type="signal peptide" evidence="7">
    <location>
        <begin position="1"/>
        <end position="28"/>
    </location>
</feature>
<comment type="subcellular location">
    <subcellularLocation>
        <location evidence="1">Cell outer membrane</location>
        <topology evidence="1">Multi-pass membrane protein</topology>
    </subcellularLocation>
</comment>
<dbReference type="InterPro" id="IPR008969">
    <property type="entry name" value="CarboxyPept-like_regulatory"/>
</dbReference>
<evidence type="ECO:0000259" key="8">
    <source>
        <dbReference type="Pfam" id="PF07715"/>
    </source>
</evidence>
<evidence type="ECO:0000256" key="6">
    <source>
        <dbReference type="ARBA" id="ARBA00023237"/>
    </source>
</evidence>
<dbReference type="Gene3D" id="2.170.130.10">
    <property type="entry name" value="TonB-dependent receptor, plug domain"/>
    <property type="match status" value="1"/>
</dbReference>
<sequence length="1111" mass="123270" precursor="true">MTVNVIRKTLALSTLVLCVAALVSPTGAQSFTATVVGQVTDQNGAAIPGATVTITERATGRTRATVTNSDGNYTIPQLPPGRYDLRIEAANFRPVIQPDLVLETNKTQRVDIVLQAGDVQETVTVTGEAPLINTDTSSKGEVISPRQVEDLPLNGRNFTDLALLVPGIYRRPSDDDQGEGFATSGTRTDATNFILDGVVNRSDRNGSVGVNTSVDSIREFKVETSTYSAEYGRNAGAQIIVVSKSGTNEFHGSLFDYLRNDIFDANNFFTAPGESKHLRRNQFGATLGGPLPFFNFGEGGPVFRSGRDRTFFFVSYEGTRERRSESAFVTAPNAAWLRGDFRNVRGPGKDGIWGNADDTNRVLCLTKTGQKVECPTPNVIPLAPDPRFPNIVAANPVSLQILRFVPAANIPGTLDGYAAQGLNRTDRDQWLARVDHRFSANNSFYVRYANNWRTGYDPFPSSRNFYPGFGRDVDYKYNNFALSDTHVFSPRVVNEARFGFYFQKNQNLGQNRATDYDALFGIPGLTPGPAYQGFPSIRIDGFSEFGDRPNDPFIYNIRTGQFFDVVNVTNGNHNLKLGVDIVRANYVEADVRNIRGDFRFRGRNTNPSGSAASGFYAFADFLLGLPDSTQRQIGAEPADLTGWQYAFFVQDDWRIRPWLTLNLGLRYELQMPLEEAGGRLANFIPELGQVVLSGDPRFPKSLIDADKNNWGPRLGFALRPFGNDRTVIRGGGGIYYSLETFNVIRQQLAVAYPFVIREQYSRLSSNPLLLSFNNPFPQGRGGLVGLNTPMGIPVDYKTPEIYQYNLTLERELARDLAFEIGYVGSQGRHLGIRYNLNQPLPIGLNPNGTLVTQRTYPQFGDIQYQDQVASSNYNALQTSLRRRARNGLTLLISYTFSRSIDTWSSTNNSTTGEQEYPQDIRNLRAERGLSDFHRKHQFSASFNYELPFGRGRALLSDASGLVQAFLGGWQINGILTLLSGRPFTPQYSAPDVANQRPDLVGDPYANIPPGLFFNPAAFRRPVATPADPDLFGNAGRNILIGPPFKNLDLSLHKVFPLGERFKLQFRAEAFNVTNHPNFQIPVFRLDLSNVGQVTQTANEGRELQFALKLLF</sequence>
<evidence type="ECO:0000256" key="3">
    <source>
        <dbReference type="ARBA" id="ARBA00022452"/>
    </source>
</evidence>
<dbReference type="Pfam" id="PF25183">
    <property type="entry name" value="OMP_b-brl_4"/>
    <property type="match status" value="1"/>
</dbReference>
<feature type="chain" id="PRO_5002122980" evidence="7">
    <location>
        <begin position="29"/>
        <end position="1111"/>
    </location>
</feature>
<dbReference type="OrthoDB" id="97893at2"/>
<reference evidence="10 11" key="1">
    <citation type="submission" date="2013-12" db="EMBL/GenBank/DDBJ databases">
        <authorList>
            <person name="Stott M."/>
        </authorList>
    </citation>
    <scope>NUCLEOTIDE SEQUENCE [LARGE SCALE GENOMIC DNA]</scope>
    <source>
        <strain evidence="10 11">K22</strain>
    </source>
</reference>
<keyword evidence="10" id="KW-0645">Protease</keyword>
<dbReference type="InterPro" id="IPR057601">
    <property type="entry name" value="Oar-like_b-barrel"/>
</dbReference>
<dbReference type="PANTHER" id="PTHR30069:SF46">
    <property type="entry name" value="OAR PROTEIN"/>
    <property type="match status" value="1"/>
</dbReference>
<dbReference type="SUPFAM" id="SSF56935">
    <property type="entry name" value="Porins"/>
    <property type="match status" value="1"/>
</dbReference>
<dbReference type="GO" id="GO:0015344">
    <property type="term" value="F:siderophore uptake transmembrane transporter activity"/>
    <property type="evidence" value="ECO:0007669"/>
    <property type="project" value="TreeGrafter"/>
</dbReference>
<dbReference type="EMBL" id="CBXV010000001">
    <property type="protein sequence ID" value="CDM64323.1"/>
    <property type="molecule type" value="Genomic_DNA"/>
</dbReference>
<dbReference type="GO" id="GO:0009279">
    <property type="term" value="C:cell outer membrane"/>
    <property type="evidence" value="ECO:0007669"/>
    <property type="project" value="UniProtKB-SubCell"/>
</dbReference>
<dbReference type="Gene3D" id="2.40.170.20">
    <property type="entry name" value="TonB-dependent receptor, beta-barrel domain"/>
    <property type="match status" value="1"/>
</dbReference>
<dbReference type="Proteomes" id="UP000031518">
    <property type="component" value="Unassembled WGS sequence"/>
</dbReference>
<dbReference type="InterPro" id="IPR036942">
    <property type="entry name" value="Beta-barrel_TonB_sf"/>
</dbReference>
<name>A0A0B6WSW1_9BACT</name>
<dbReference type="GO" id="GO:0004180">
    <property type="term" value="F:carboxypeptidase activity"/>
    <property type="evidence" value="ECO:0007669"/>
    <property type="project" value="UniProtKB-KW"/>
</dbReference>
<reference evidence="10 11" key="2">
    <citation type="submission" date="2015-01" db="EMBL/GenBank/DDBJ databases">
        <title>Complete genome sequence of Pyrinomonas methylaliphatogenes type strain K22T.</title>
        <authorList>
            <person name="Lee K.C.Y."/>
            <person name="Power J.F."/>
            <person name="Dunfield P.F."/>
            <person name="Morgan X.C."/>
            <person name="Huttenhower C."/>
            <person name="Stott M.B."/>
        </authorList>
    </citation>
    <scope>NUCLEOTIDE SEQUENCE [LARGE SCALE GENOMIC DNA]</scope>
    <source>
        <strain evidence="10 11">K22</strain>
    </source>
</reference>
<keyword evidence="10" id="KW-0121">Carboxypeptidase</keyword>
<dbReference type="GO" id="GO:0044718">
    <property type="term" value="P:siderophore transmembrane transport"/>
    <property type="evidence" value="ECO:0007669"/>
    <property type="project" value="TreeGrafter"/>
</dbReference>
<protein>
    <submittedName>
        <fullName evidence="10">Carboxypeptidase regulatory-like domain</fullName>
    </submittedName>
</protein>
<evidence type="ECO:0000256" key="2">
    <source>
        <dbReference type="ARBA" id="ARBA00022448"/>
    </source>
</evidence>
<keyword evidence="3" id="KW-1134">Transmembrane beta strand</keyword>
<keyword evidence="2" id="KW-0813">Transport</keyword>
<evidence type="ECO:0000259" key="9">
    <source>
        <dbReference type="Pfam" id="PF25183"/>
    </source>
</evidence>
<keyword evidence="11" id="KW-1185">Reference proteome</keyword>
<dbReference type="InterPro" id="IPR012910">
    <property type="entry name" value="Plug_dom"/>
</dbReference>
<evidence type="ECO:0000256" key="4">
    <source>
        <dbReference type="ARBA" id="ARBA00022692"/>
    </source>
</evidence>
<evidence type="ECO:0000256" key="1">
    <source>
        <dbReference type="ARBA" id="ARBA00004571"/>
    </source>
</evidence>
<proteinExistence type="predicted"/>
<dbReference type="PANTHER" id="PTHR30069">
    <property type="entry name" value="TONB-DEPENDENT OUTER MEMBRANE RECEPTOR"/>
    <property type="match status" value="1"/>
</dbReference>
<organism evidence="10 11">
    <name type="scientific">Pyrinomonas methylaliphatogenes</name>
    <dbReference type="NCBI Taxonomy" id="454194"/>
    <lineage>
        <taxon>Bacteria</taxon>
        <taxon>Pseudomonadati</taxon>
        <taxon>Acidobacteriota</taxon>
        <taxon>Blastocatellia</taxon>
        <taxon>Blastocatellales</taxon>
        <taxon>Pyrinomonadaceae</taxon>
        <taxon>Pyrinomonas</taxon>
    </lineage>
</organism>
<keyword evidence="7" id="KW-0732">Signal</keyword>
<dbReference type="Pfam" id="PF13620">
    <property type="entry name" value="CarboxypepD_reg"/>
    <property type="match status" value="1"/>
</dbReference>
<evidence type="ECO:0000256" key="5">
    <source>
        <dbReference type="ARBA" id="ARBA00023136"/>
    </source>
</evidence>
<keyword evidence="4" id="KW-0812">Transmembrane</keyword>
<dbReference type="AlphaFoldDB" id="A0A0B6WSW1"/>
<evidence type="ECO:0000256" key="7">
    <source>
        <dbReference type="SAM" id="SignalP"/>
    </source>
</evidence>
<dbReference type="Gene3D" id="2.60.40.1120">
    <property type="entry name" value="Carboxypeptidase-like, regulatory domain"/>
    <property type="match status" value="1"/>
</dbReference>
<evidence type="ECO:0000313" key="10">
    <source>
        <dbReference type="EMBL" id="CDM64323.1"/>
    </source>
</evidence>
<accession>A0A0B6WSW1</accession>
<dbReference type="RefSeq" id="WP_041973453.1">
    <property type="nucleotide sequence ID" value="NZ_CBXV010000001.1"/>
</dbReference>
<dbReference type="InterPro" id="IPR037066">
    <property type="entry name" value="Plug_dom_sf"/>
</dbReference>
<dbReference type="InterPro" id="IPR039426">
    <property type="entry name" value="TonB-dep_rcpt-like"/>
</dbReference>
<dbReference type="Pfam" id="PF07715">
    <property type="entry name" value="Plug"/>
    <property type="match status" value="1"/>
</dbReference>
<dbReference type="STRING" id="454194.PYK22_00316"/>
<keyword evidence="6" id="KW-0998">Cell outer membrane</keyword>
<keyword evidence="5" id="KW-0472">Membrane</keyword>
<evidence type="ECO:0000313" key="11">
    <source>
        <dbReference type="Proteomes" id="UP000031518"/>
    </source>
</evidence>
<feature type="domain" description="TonB-dependent transporter Oar-like beta-barrel" evidence="9">
    <location>
        <begin position="242"/>
        <end position="1104"/>
    </location>
</feature>
<keyword evidence="10" id="KW-0378">Hydrolase</keyword>